<organism evidence="2 3">
    <name type="scientific">Cytobacillus purgationiresistens</name>
    <dbReference type="NCBI Taxonomy" id="863449"/>
    <lineage>
        <taxon>Bacteria</taxon>
        <taxon>Bacillati</taxon>
        <taxon>Bacillota</taxon>
        <taxon>Bacilli</taxon>
        <taxon>Bacillales</taxon>
        <taxon>Bacillaceae</taxon>
        <taxon>Cytobacillus</taxon>
    </lineage>
</organism>
<comment type="caution">
    <text evidence="2">The sequence shown here is derived from an EMBL/GenBank/DDBJ whole genome shotgun (WGS) entry which is preliminary data.</text>
</comment>
<dbReference type="NCBIfam" id="TIGR02896">
    <property type="entry name" value="spore_III_AF"/>
    <property type="match status" value="1"/>
</dbReference>
<reference evidence="2 3" key="1">
    <citation type="submission" date="2023-07" db="EMBL/GenBank/DDBJ databases">
        <title>Genomic Encyclopedia of Type Strains, Phase IV (KMG-IV): sequencing the most valuable type-strain genomes for metagenomic binning, comparative biology and taxonomic classification.</title>
        <authorList>
            <person name="Goeker M."/>
        </authorList>
    </citation>
    <scope>NUCLEOTIDE SEQUENCE [LARGE SCALE GENOMIC DNA]</scope>
    <source>
        <strain evidence="2 3">DSM 23494</strain>
    </source>
</reference>
<keyword evidence="1" id="KW-1133">Transmembrane helix</keyword>
<dbReference type="Pfam" id="PF09581">
    <property type="entry name" value="Spore_III_AF"/>
    <property type="match status" value="1"/>
</dbReference>
<evidence type="ECO:0000256" key="1">
    <source>
        <dbReference type="SAM" id="Phobius"/>
    </source>
</evidence>
<feature type="transmembrane region" description="Helical" evidence="1">
    <location>
        <begin position="7"/>
        <end position="25"/>
    </location>
</feature>
<dbReference type="RefSeq" id="WP_307472943.1">
    <property type="nucleotide sequence ID" value="NZ_JAUSUB010000004.1"/>
</dbReference>
<protein>
    <submittedName>
        <fullName evidence="2">Stage III sporulation protein AF</fullName>
    </submittedName>
</protein>
<name>A0ABU0ADS5_9BACI</name>
<sequence length="213" mass="23832">MDFIKEWITNIILFVLLATVIDLLLPNSALQKYTKMVTGLLLIAIILTPIFKLVSTDFEAALSSASVPTLKASGEKNIENSIELQKKEIQASQHAYALEDITKSLELQAEEELMEQYGLEITKIKFIVDERAKAEFPDNLQKLLVEVRSIDEEKEAEVVEVVQRVEVNTGKPLTTNEVKDAPKEVASLLSKSWEIDEQNIEVFTEGGIAKKDG</sequence>
<evidence type="ECO:0000313" key="3">
    <source>
        <dbReference type="Proteomes" id="UP001238088"/>
    </source>
</evidence>
<gene>
    <name evidence="2" type="ORF">J2S17_001269</name>
</gene>
<feature type="transmembrane region" description="Helical" evidence="1">
    <location>
        <begin position="37"/>
        <end position="54"/>
    </location>
</feature>
<accession>A0ABU0ADS5</accession>
<dbReference type="Proteomes" id="UP001238088">
    <property type="component" value="Unassembled WGS sequence"/>
</dbReference>
<proteinExistence type="predicted"/>
<dbReference type="InterPro" id="IPR014245">
    <property type="entry name" value="Spore_III_AF"/>
</dbReference>
<keyword evidence="1" id="KW-0472">Membrane</keyword>
<keyword evidence="1" id="KW-0812">Transmembrane</keyword>
<keyword evidence="3" id="KW-1185">Reference proteome</keyword>
<evidence type="ECO:0000313" key="2">
    <source>
        <dbReference type="EMBL" id="MDQ0269398.1"/>
    </source>
</evidence>
<dbReference type="EMBL" id="JAUSUB010000004">
    <property type="protein sequence ID" value="MDQ0269398.1"/>
    <property type="molecule type" value="Genomic_DNA"/>
</dbReference>